<protein>
    <submittedName>
        <fullName evidence="1">Uncharacterized protein</fullName>
    </submittedName>
</protein>
<keyword evidence="2" id="KW-1185">Reference proteome</keyword>
<sequence>MSEEVFYSLRSAHPAIRFFFGNFARIRNTVIGAALTFFVVIPGCYNHATINTLTTEVTRVENVGGDETAHYRVYTPKGQFVNRDSMWHLHFNSSDLTEKLDRAAKHDLEVEIKYYGIRFPLVSAYPNIVDVEFVEYDSLQDVEDELD</sequence>
<evidence type="ECO:0000313" key="1">
    <source>
        <dbReference type="EMBL" id="BBE11130.1"/>
    </source>
</evidence>
<accession>A0A2Z6EZN4</accession>
<reference evidence="1" key="1">
    <citation type="submission" date="2016-02" db="EMBL/GenBank/DDBJ databases">
        <title>Halorhodospira halochloris DSM-1059 complete genome, version 2.</title>
        <authorList>
            <person name="Tsukatani Y."/>
        </authorList>
    </citation>
    <scope>NUCLEOTIDE SEQUENCE</scope>
    <source>
        <strain evidence="1">DSM 1059</strain>
    </source>
</reference>
<evidence type="ECO:0000313" key="2">
    <source>
        <dbReference type="Proteomes" id="UP000218890"/>
    </source>
</evidence>
<gene>
    <name evidence="1" type="ORF">HH1059_19440</name>
</gene>
<dbReference type="KEGG" id="hhk:HH1059_19440"/>
<dbReference type="OrthoDB" id="5354324at2"/>
<dbReference type="InterPro" id="IPR011088">
    <property type="entry name" value="Phage_phiNM3_A0EWY4"/>
</dbReference>
<dbReference type="RefSeq" id="WP_096409975.1">
    <property type="nucleotide sequence ID" value="NZ_AP017372.2"/>
</dbReference>
<organism evidence="1 2">
    <name type="scientific">Halorhodospira halochloris</name>
    <name type="common">Ectothiorhodospira halochloris</name>
    <dbReference type="NCBI Taxonomy" id="1052"/>
    <lineage>
        <taxon>Bacteria</taxon>
        <taxon>Pseudomonadati</taxon>
        <taxon>Pseudomonadota</taxon>
        <taxon>Gammaproteobacteria</taxon>
        <taxon>Chromatiales</taxon>
        <taxon>Ectothiorhodospiraceae</taxon>
        <taxon>Halorhodospira</taxon>
    </lineage>
</organism>
<dbReference type="Pfam" id="PF07509">
    <property type="entry name" value="DUF1523"/>
    <property type="match status" value="1"/>
</dbReference>
<dbReference type="EMBL" id="AP017372">
    <property type="protein sequence ID" value="BBE11130.1"/>
    <property type="molecule type" value="Genomic_DNA"/>
</dbReference>
<proteinExistence type="predicted"/>
<dbReference type="Proteomes" id="UP000218890">
    <property type="component" value="Chromosome"/>
</dbReference>
<name>A0A2Z6EZN4_HALHR</name>
<dbReference type="AlphaFoldDB" id="A0A2Z6EZN4"/>